<evidence type="ECO:0000256" key="1">
    <source>
        <dbReference type="SAM" id="MobiDB-lite"/>
    </source>
</evidence>
<gene>
    <name evidence="2" type="ORF">TIFTF001_024251</name>
</gene>
<feature type="compositionally biased region" description="Basic and acidic residues" evidence="1">
    <location>
        <begin position="149"/>
        <end position="159"/>
    </location>
</feature>
<evidence type="ECO:0000313" key="3">
    <source>
        <dbReference type="Proteomes" id="UP001187192"/>
    </source>
</evidence>
<accession>A0AA88AGA1</accession>
<keyword evidence="3" id="KW-1185">Reference proteome</keyword>
<name>A0AA88AGA1_FICCA</name>
<dbReference type="EMBL" id="BTGU01000055">
    <property type="protein sequence ID" value="GMN55124.1"/>
    <property type="molecule type" value="Genomic_DNA"/>
</dbReference>
<reference evidence="2" key="1">
    <citation type="submission" date="2023-07" db="EMBL/GenBank/DDBJ databases">
        <title>draft genome sequence of fig (Ficus carica).</title>
        <authorList>
            <person name="Takahashi T."/>
            <person name="Nishimura K."/>
        </authorList>
    </citation>
    <scope>NUCLEOTIDE SEQUENCE</scope>
</reference>
<comment type="caution">
    <text evidence="2">The sequence shown here is derived from an EMBL/GenBank/DDBJ whole genome shotgun (WGS) entry which is preliminary data.</text>
</comment>
<feature type="compositionally biased region" description="Gly residues" evidence="1">
    <location>
        <begin position="92"/>
        <end position="118"/>
    </location>
</feature>
<organism evidence="2 3">
    <name type="scientific">Ficus carica</name>
    <name type="common">Common fig</name>
    <dbReference type="NCBI Taxonomy" id="3494"/>
    <lineage>
        <taxon>Eukaryota</taxon>
        <taxon>Viridiplantae</taxon>
        <taxon>Streptophyta</taxon>
        <taxon>Embryophyta</taxon>
        <taxon>Tracheophyta</taxon>
        <taxon>Spermatophyta</taxon>
        <taxon>Magnoliopsida</taxon>
        <taxon>eudicotyledons</taxon>
        <taxon>Gunneridae</taxon>
        <taxon>Pentapetalae</taxon>
        <taxon>rosids</taxon>
        <taxon>fabids</taxon>
        <taxon>Rosales</taxon>
        <taxon>Moraceae</taxon>
        <taxon>Ficeae</taxon>
        <taxon>Ficus</taxon>
    </lineage>
</organism>
<feature type="compositionally biased region" description="Pro residues" evidence="1">
    <location>
        <begin position="58"/>
        <end position="75"/>
    </location>
</feature>
<evidence type="ECO:0000313" key="2">
    <source>
        <dbReference type="EMBL" id="GMN55124.1"/>
    </source>
</evidence>
<dbReference type="Proteomes" id="UP001187192">
    <property type="component" value="Unassembled WGS sequence"/>
</dbReference>
<protein>
    <submittedName>
        <fullName evidence="2">Uncharacterized protein</fullName>
    </submittedName>
</protein>
<proteinExistence type="predicted"/>
<dbReference type="AlphaFoldDB" id="A0AA88AGA1"/>
<sequence length="159" mass="16214">MSTLSLGRVFSVAGDPFAAGDSPDACDSPQAPSTPSPSPCRPPPSPGPLLPVLRHRPPSPSPPPPTPRPQPPQRPPHPRLGKGDLGWRCRGRGGPGVGGVGRATGWGVPGRRGRGGSPTSGLSPAAGRSSATEKTWGENGNMRTGTVTDTRRQVSGDAE</sequence>
<feature type="region of interest" description="Disordered" evidence="1">
    <location>
        <begin position="13"/>
        <end position="159"/>
    </location>
</feature>
<feature type="compositionally biased region" description="Pro residues" evidence="1">
    <location>
        <begin position="32"/>
        <end position="49"/>
    </location>
</feature>